<dbReference type="InterPro" id="IPR052260">
    <property type="entry name" value="Autophagy_Rcpt_SigReg"/>
</dbReference>
<evidence type="ECO:0000256" key="3">
    <source>
        <dbReference type="ARBA" id="ARBA00022833"/>
    </source>
</evidence>
<evidence type="ECO:0000256" key="4">
    <source>
        <dbReference type="PROSITE-ProRule" id="PRU00228"/>
    </source>
</evidence>
<dbReference type="GO" id="GO:0035973">
    <property type="term" value="P:aggrephagy"/>
    <property type="evidence" value="ECO:0007669"/>
    <property type="project" value="TreeGrafter"/>
</dbReference>
<dbReference type="EMBL" id="BIMX01000001">
    <property type="protein sequence ID" value="GCE97242.1"/>
    <property type="molecule type" value="Genomic_DNA"/>
</dbReference>
<dbReference type="GO" id="GO:0070530">
    <property type="term" value="F:K63-linked polyubiquitin modification-dependent protein binding"/>
    <property type="evidence" value="ECO:0007669"/>
    <property type="project" value="TreeGrafter"/>
</dbReference>
<organism evidence="7 8">
    <name type="scientific">Zygosaccharomyces mellis</name>
    <dbReference type="NCBI Taxonomy" id="42258"/>
    <lineage>
        <taxon>Eukaryota</taxon>
        <taxon>Fungi</taxon>
        <taxon>Dikarya</taxon>
        <taxon>Ascomycota</taxon>
        <taxon>Saccharomycotina</taxon>
        <taxon>Saccharomycetes</taxon>
        <taxon>Saccharomycetales</taxon>
        <taxon>Saccharomycetaceae</taxon>
        <taxon>Zygosaccharomyces</taxon>
    </lineage>
</organism>
<keyword evidence="2 4" id="KW-0863">Zinc-finger</keyword>
<sequence>MSESVGSAGVIYGTRGEIFDAEKGQSIEEFIKQTFDIDNVFEEKLVMGRCICHGKKDLETDILLSNQWDTENFVFSTESTKPHIVLIYDKPGVQAEDKDQPQNDIVVSASQWEELVGSVKKLQLSVETQHKSPPAAKPVGQPTGVVHQGVTCDACFPEGEGMISEAIVGPRFKCLDCMDFDLCSSCEAKGVELISHRRHHNMAKINTPLEKCARLGTAGLSSMVLNDREVVVDIPEHEKDIFEMFSSVEAVREVIRGYRAYCTRQRRVGSNKKPRFRPELFSLEVTVTRRDDLLTFNMYNNGKRSLPGGCVLILSNCGSPFSSTKTKIEIHLGSHELRRGDRKFLHKQISDGLAADCVRIDILSGKNKERVLYTGFASCLLNTCVKLKPPKPSDSPLSPSPTATLASSAATGNQTSYKPLSSLAKEDEGVISSSVTNDEYSLCSDSGEESNWEDYDFLSEDDI</sequence>
<feature type="region of interest" description="Disordered" evidence="5">
    <location>
        <begin position="390"/>
        <end position="463"/>
    </location>
</feature>
<keyword evidence="1" id="KW-0479">Metal-binding</keyword>
<dbReference type="Proteomes" id="UP000301737">
    <property type="component" value="Unassembled WGS sequence"/>
</dbReference>
<dbReference type="InterPro" id="IPR043145">
    <property type="entry name" value="Znf_ZZ_sf"/>
</dbReference>
<dbReference type="OrthoDB" id="661148at2759"/>
<dbReference type="InterPro" id="IPR024543">
    <property type="entry name" value="Atg19/Atg34_C"/>
</dbReference>
<feature type="compositionally biased region" description="Acidic residues" evidence="5">
    <location>
        <begin position="446"/>
        <end position="463"/>
    </location>
</feature>
<dbReference type="InterPro" id="IPR000433">
    <property type="entry name" value="Znf_ZZ"/>
</dbReference>
<dbReference type="GO" id="GO:0044753">
    <property type="term" value="C:amphisome"/>
    <property type="evidence" value="ECO:0007669"/>
    <property type="project" value="TreeGrafter"/>
</dbReference>
<dbReference type="PANTHER" id="PTHR15090">
    <property type="entry name" value="SEQUESTOSOME 1-RELATED"/>
    <property type="match status" value="1"/>
</dbReference>
<dbReference type="AlphaFoldDB" id="A0A4C2E3S6"/>
<dbReference type="GO" id="GO:0008270">
    <property type="term" value="F:zinc ion binding"/>
    <property type="evidence" value="ECO:0007669"/>
    <property type="project" value="UniProtKB-KW"/>
</dbReference>
<comment type="caution">
    <text evidence="7">The sequence shown here is derived from an EMBL/GenBank/DDBJ whole genome shotgun (WGS) entry which is preliminary data.</text>
</comment>
<gene>
    <name evidence="7" type="ORF">ZYGM_004671</name>
</gene>
<dbReference type="Gene3D" id="2.60.40.2830">
    <property type="match status" value="1"/>
</dbReference>
<evidence type="ECO:0000313" key="7">
    <source>
        <dbReference type="EMBL" id="GCE97242.1"/>
    </source>
</evidence>
<name>A0A4C2E3S6_9SACH</name>
<dbReference type="SUPFAM" id="SSF57850">
    <property type="entry name" value="RING/U-box"/>
    <property type="match status" value="1"/>
</dbReference>
<evidence type="ECO:0000256" key="1">
    <source>
        <dbReference type="ARBA" id="ARBA00022723"/>
    </source>
</evidence>
<evidence type="ECO:0000313" key="8">
    <source>
        <dbReference type="Proteomes" id="UP000301737"/>
    </source>
</evidence>
<evidence type="ECO:0000259" key="6">
    <source>
        <dbReference type="PROSITE" id="PS50135"/>
    </source>
</evidence>
<reference evidence="7 8" key="1">
    <citation type="submission" date="2019-01" db="EMBL/GenBank/DDBJ databases">
        <title>Draft Genome Sequencing of Zygosaccharomyces mellis Ca-7.</title>
        <authorList>
            <person name="Shiwa Y."/>
            <person name="Kanesaki Y."/>
            <person name="Ishige T."/>
            <person name="Mura K."/>
            <person name="Hori T."/>
            <person name="Tamura T."/>
        </authorList>
    </citation>
    <scope>NUCLEOTIDE SEQUENCE [LARGE SCALE GENOMIC DNA]</scope>
    <source>
        <strain evidence="7 8">Ca-7</strain>
    </source>
</reference>
<dbReference type="GO" id="GO:0016235">
    <property type="term" value="C:aggresome"/>
    <property type="evidence" value="ECO:0007669"/>
    <property type="project" value="TreeGrafter"/>
</dbReference>
<dbReference type="PROSITE" id="PS50135">
    <property type="entry name" value="ZF_ZZ_2"/>
    <property type="match status" value="1"/>
</dbReference>
<dbReference type="GO" id="GO:0007032">
    <property type="term" value="P:endosome organization"/>
    <property type="evidence" value="ECO:0007669"/>
    <property type="project" value="TreeGrafter"/>
</dbReference>
<feature type="compositionally biased region" description="Low complexity" evidence="5">
    <location>
        <begin position="394"/>
        <end position="411"/>
    </location>
</feature>
<dbReference type="Pfam" id="PF12744">
    <property type="entry name" value="ATG19"/>
    <property type="match status" value="1"/>
</dbReference>
<dbReference type="SMART" id="SM00291">
    <property type="entry name" value="ZnF_ZZ"/>
    <property type="match status" value="1"/>
</dbReference>
<protein>
    <recommendedName>
        <fullName evidence="6">ZZ-type domain-containing protein</fullName>
    </recommendedName>
</protein>
<keyword evidence="3" id="KW-0862">Zinc</keyword>
<dbReference type="CDD" id="cd02340">
    <property type="entry name" value="ZZ_NBR1_like"/>
    <property type="match status" value="1"/>
</dbReference>
<evidence type="ECO:0000256" key="2">
    <source>
        <dbReference type="ARBA" id="ARBA00022771"/>
    </source>
</evidence>
<evidence type="ECO:0000256" key="5">
    <source>
        <dbReference type="SAM" id="MobiDB-lite"/>
    </source>
</evidence>
<proteinExistence type="predicted"/>
<dbReference type="PANTHER" id="PTHR15090:SF0">
    <property type="entry name" value="SEQUESTOSOME-1"/>
    <property type="match status" value="1"/>
</dbReference>
<dbReference type="GO" id="GO:0000423">
    <property type="term" value="P:mitophagy"/>
    <property type="evidence" value="ECO:0007669"/>
    <property type="project" value="TreeGrafter"/>
</dbReference>
<feature type="domain" description="ZZ-type" evidence="6">
    <location>
        <begin position="147"/>
        <end position="210"/>
    </location>
</feature>
<keyword evidence="8" id="KW-1185">Reference proteome</keyword>
<dbReference type="Pfam" id="PF00569">
    <property type="entry name" value="ZZ"/>
    <property type="match status" value="1"/>
</dbReference>
<dbReference type="Gene3D" id="3.30.60.90">
    <property type="match status" value="1"/>
</dbReference>
<dbReference type="GO" id="GO:0005080">
    <property type="term" value="F:protein kinase C binding"/>
    <property type="evidence" value="ECO:0007669"/>
    <property type="project" value="TreeGrafter"/>
</dbReference>
<accession>A0A4C2E3S6</accession>